<protein>
    <recommendedName>
        <fullName evidence="3">SIR2-like domain-containing protein</fullName>
    </recommendedName>
</protein>
<gene>
    <name evidence="1" type="ORF">FGW20_09775</name>
</gene>
<dbReference type="RefSeq" id="WP_301677910.1">
    <property type="nucleotide sequence ID" value="NZ_VCYI01000012.1"/>
</dbReference>
<dbReference type="Pfam" id="PF13289">
    <property type="entry name" value="SIR2_2"/>
    <property type="match status" value="1"/>
</dbReference>
<dbReference type="SUPFAM" id="SSF52467">
    <property type="entry name" value="DHS-like NAD/FAD-binding domain"/>
    <property type="match status" value="1"/>
</dbReference>
<reference evidence="1" key="1">
    <citation type="submission" date="2019-05" db="EMBL/GenBank/DDBJ databases">
        <title>Isolation and characterization of methanogens from the cold seep sediment at Four-Way Closure Ridge.</title>
        <authorList>
            <person name="You Y.-T."/>
            <person name="Chen S.-C."/>
            <person name="Zhang W.-L."/>
            <person name="Lai M.-C."/>
        </authorList>
    </citation>
    <scope>NUCLEOTIDE SEQUENCE</scope>
    <source>
        <strain evidence="1">FWC-SCC3</strain>
    </source>
</reference>
<name>A0ABT8M465_9EURY</name>
<evidence type="ECO:0008006" key="3">
    <source>
        <dbReference type="Google" id="ProtNLM"/>
    </source>
</evidence>
<dbReference type="Gene3D" id="3.40.50.1220">
    <property type="entry name" value="TPP-binding domain"/>
    <property type="match status" value="1"/>
</dbReference>
<organism evidence="1 2">
    <name type="scientific">Methanoculleus methanifontis</name>
    <dbReference type="NCBI Taxonomy" id="2584086"/>
    <lineage>
        <taxon>Archaea</taxon>
        <taxon>Methanobacteriati</taxon>
        <taxon>Methanobacteriota</taxon>
        <taxon>Stenosarchaea group</taxon>
        <taxon>Methanomicrobia</taxon>
        <taxon>Methanomicrobiales</taxon>
        <taxon>Methanomicrobiaceae</taxon>
        <taxon>Methanoculleus</taxon>
    </lineage>
</organism>
<keyword evidence="2" id="KW-1185">Reference proteome</keyword>
<comment type="caution">
    <text evidence="1">The sequence shown here is derived from an EMBL/GenBank/DDBJ whole genome shotgun (WGS) entry which is preliminary data.</text>
</comment>
<accession>A0ABT8M465</accession>
<evidence type="ECO:0000313" key="2">
    <source>
        <dbReference type="Proteomes" id="UP001168423"/>
    </source>
</evidence>
<dbReference type="EMBL" id="VCYI01000012">
    <property type="protein sequence ID" value="MDN7013323.1"/>
    <property type="molecule type" value="Genomic_DNA"/>
</dbReference>
<sequence>MISDDVIPVAFAVASSPKRYALLLGSGISGGKLPTGREITRGLIQRIAAVSVERIDGDTLDWYRRRYRGEPTFPGLFKMLKARDGDEEAILDGYFTIADEEGKRIAPGPTPAHRTIAVMVKEGLIGLIVTTNFDNLMERALLDQGIQPVVITELSDPEMMSVFPDRCRIVKVNGDYPSTDLRMTPEDLKDYDPNIKDYLHRIISEYGLIICGWSAKDDTGLVRILAGEEHDRERVRRYSTIWCRRKGSTPIPAAVAETLHPSEIEITSADEFFAELHSRIEVLRRYDHKEPMSVSTAVQKVKRILREQRPELVLADLIHEETDRVLESIAARQRRQSAGTNSKENYQAMLRDLEDTAAPLAAMVATVAHYNDTSTDLVTDMLVRLINIPPVAPEIAGFQNTEPRTDQGYTRGLLLLRYYPALLAIYASGIAAARARHFNMLEAIIRRPKRYRYGGTLQETVPIYDLVNIANVLGFNPGWLTDLAQDRFGSDASYRDYPYLALYAILQGLFPNRYAFYESLDIFEYIFGIAYLAEAGDEIRPEEFRSSMPRPLQARHWYRLHDGLPFNPAASLPPLPLHVVTYLADIKRRSAGSDFFGGDLSAFEQANRNYAKAFGIGCPETGIELPESGE</sequence>
<dbReference type="Proteomes" id="UP001168423">
    <property type="component" value="Unassembled WGS sequence"/>
</dbReference>
<proteinExistence type="predicted"/>
<evidence type="ECO:0000313" key="1">
    <source>
        <dbReference type="EMBL" id="MDN7013323.1"/>
    </source>
</evidence>
<dbReference type="InterPro" id="IPR029035">
    <property type="entry name" value="DHS-like_NAD/FAD-binding_dom"/>
</dbReference>